<keyword evidence="5 10" id="KW-0317">Glutathione biosynthesis</keyword>
<evidence type="ECO:0000256" key="1">
    <source>
        <dbReference type="ARBA" id="ARBA00005006"/>
    </source>
</evidence>
<dbReference type="InterPro" id="IPR014746">
    <property type="entry name" value="Gln_synth/guanido_kin_cat_dom"/>
</dbReference>
<dbReference type="PANTHER" id="PTHR11164">
    <property type="entry name" value="GLUTAMATE CYSTEINE LIGASE"/>
    <property type="match status" value="1"/>
</dbReference>
<evidence type="ECO:0000313" key="13">
    <source>
        <dbReference type="Proteomes" id="UP000193218"/>
    </source>
</evidence>
<comment type="similarity">
    <text evidence="2 10">Belongs to the glutamate--cysteine ligase type 3 family.</text>
</comment>
<evidence type="ECO:0000256" key="8">
    <source>
        <dbReference type="ARBA" id="ARBA00030585"/>
    </source>
</evidence>
<protein>
    <recommendedName>
        <fullName evidence="3 10">Glutamate--cysteine ligase</fullName>
        <ecNumber evidence="3 10">6.3.2.2</ecNumber>
    </recommendedName>
    <alternativeName>
        <fullName evidence="9 10">Gamma-ECS</fullName>
    </alternativeName>
    <alternativeName>
        <fullName evidence="8 10">Gamma-glutamylcysteine synthetase</fullName>
    </alternativeName>
</protein>
<dbReference type="UniPathway" id="UPA00142">
    <property type="reaction ID" value="UER00209"/>
</dbReference>
<dbReference type="InterPro" id="IPR004308">
    <property type="entry name" value="GCS"/>
</dbReference>
<keyword evidence="4 10" id="KW-0436">Ligase</keyword>
<evidence type="ECO:0000256" key="3">
    <source>
        <dbReference type="ARBA" id="ARBA00012220"/>
    </source>
</evidence>
<dbReference type="AlphaFoldDB" id="A0A1Y1UGC8"/>
<dbReference type="InParanoid" id="A0A1Y1UGC8"/>
<dbReference type="FunFam" id="1.10.8.960:FF:000001">
    <property type="entry name" value="Glutamate--cysteine ligase catalytic subunit"/>
    <property type="match status" value="1"/>
</dbReference>
<organism evidence="12 13">
    <name type="scientific">Kockovaella imperatae</name>
    <dbReference type="NCBI Taxonomy" id="4999"/>
    <lineage>
        <taxon>Eukaryota</taxon>
        <taxon>Fungi</taxon>
        <taxon>Dikarya</taxon>
        <taxon>Basidiomycota</taxon>
        <taxon>Agaricomycotina</taxon>
        <taxon>Tremellomycetes</taxon>
        <taxon>Tremellales</taxon>
        <taxon>Cuniculitremaceae</taxon>
        <taxon>Kockovaella</taxon>
    </lineage>
</organism>
<feature type="compositionally biased region" description="Polar residues" evidence="11">
    <location>
        <begin position="530"/>
        <end position="551"/>
    </location>
</feature>
<accession>A0A1Y1UGC8</accession>
<evidence type="ECO:0000313" key="12">
    <source>
        <dbReference type="EMBL" id="ORX37103.1"/>
    </source>
</evidence>
<name>A0A1Y1UGC8_9TREE</name>
<sequence>MGLLALGTPLSWDETKPLAEHIRYHGITQFLNTWDRWKDRTGKGLLWGDEIEYMIVSYDDDNRTALLSLRQTEILKKLQSVTLDPKLEQLKPKDCTAIPTFHPEYGRYMIESTPGCPFTGNPKDLISVEADMRFRRKIIRSHLLPHELPLTVTSWPRLGALDDGKLPFTDPETWPDTQKSSSRSQYVGELLTNPHARFPTLTANIRARRGSLVDIRVPLFIDQNTNVPDTEQKHLSNGIPTPAKPLPGTPSIHMDAMAFGMGCCCLQITFQAWNVDEARRVYDALVPVAPIMLALTAASPAFRGYLADVDARWNVIAASVDDRTEEERGLKPLKSDRYSIPKSRYDSVDLYISNDPRNKEKYHDTHVPMDEGVKQRLTEHGVDNHLASHLAHLFIRDPLVQFSETIDQDDQASMDHFENIQSTNWQTIRFKPPPVNSPIGWRVEFRSMEVQMTDYENAAFSIFIVLLTRAILSFDLNFYMPISEVDDNMQRAQQRDAAARNSFHFRRNVFPHDKPRERFDLTSRPVSPPAGQSPTSPTSASIRSESISRVNGTASSSSKPTTPTGSRRNSGDHLRPSGSSQLRSSVSAPPTPRRTGSSASRCSSEDEDIGEEDETAQMTLDEIINGKGDHFPGLMGVVNAYLNSLNVDVGTKCELRRYLDLIKWRSKGRLVTPANWIRKFITTHPDYKHDSVVSQSITYDLAKAVDEIERGVRPCPELLGHNYVGSGPTGCL</sequence>
<dbReference type="GO" id="GO:0006750">
    <property type="term" value="P:glutathione biosynthetic process"/>
    <property type="evidence" value="ECO:0007669"/>
    <property type="project" value="UniProtKB-UniRule"/>
</dbReference>
<feature type="region of interest" description="Disordered" evidence="11">
    <location>
        <begin position="491"/>
        <end position="615"/>
    </location>
</feature>
<feature type="compositionally biased region" description="Acidic residues" evidence="11">
    <location>
        <begin position="605"/>
        <end position="615"/>
    </location>
</feature>
<keyword evidence="6 10" id="KW-0547">Nucleotide-binding</keyword>
<proteinExistence type="inferred from homology"/>
<comment type="caution">
    <text evidence="12">The sequence shown here is derived from an EMBL/GenBank/DDBJ whole genome shotgun (WGS) entry which is preliminary data.</text>
</comment>
<keyword evidence="13" id="KW-1185">Reference proteome</keyword>
<dbReference type="GO" id="GO:0004357">
    <property type="term" value="F:glutamate-cysteine ligase activity"/>
    <property type="evidence" value="ECO:0007669"/>
    <property type="project" value="UniProtKB-UniRule"/>
</dbReference>
<dbReference type="FunCoup" id="A0A1Y1UGC8">
    <property type="interactions" value="191"/>
</dbReference>
<gene>
    <name evidence="12" type="ORF">BD324DRAFT_425482</name>
</gene>
<dbReference type="OrthoDB" id="7939818at2759"/>
<evidence type="ECO:0000256" key="2">
    <source>
        <dbReference type="ARBA" id="ARBA00008100"/>
    </source>
</evidence>
<dbReference type="PANTHER" id="PTHR11164:SF0">
    <property type="entry name" value="GLUTAMATE--CYSTEINE LIGASE CATALYTIC SUBUNIT"/>
    <property type="match status" value="1"/>
</dbReference>
<reference evidence="12 13" key="1">
    <citation type="submission" date="2017-03" db="EMBL/GenBank/DDBJ databases">
        <title>Widespread Adenine N6-methylation of Active Genes in Fungi.</title>
        <authorList>
            <consortium name="DOE Joint Genome Institute"/>
            <person name="Mondo S.J."/>
            <person name="Dannebaum R.O."/>
            <person name="Kuo R.C."/>
            <person name="Louie K.B."/>
            <person name="Bewick A.J."/>
            <person name="Labutti K."/>
            <person name="Haridas S."/>
            <person name="Kuo A."/>
            <person name="Salamov A."/>
            <person name="Ahrendt S.R."/>
            <person name="Lau R."/>
            <person name="Bowen B.P."/>
            <person name="Lipzen A."/>
            <person name="Sullivan W."/>
            <person name="Andreopoulos W.B."/>
            <person name="Clum A."/>
            <person name="Lindquist E."/>
            <person name="Daum C."/>
            <person name="Northen T.R."/>
            <person name="Ramamoorthy G."/>
            <person name="Schmitz R.J."/>
            <person name="Gryganskyi A."/>
            <person name="Culley D."/>
            <person name="Magnuson J."/>
            <person name="James T.Y."/>
            <person name="O'Malley M.A."/>
            <person name="Stajich J.E."/>
            <person name="Spatafora J.W."/>
            <person name="Visel A."/>
            <person name="Grigoriev I.V."/>
        </authorList>
    </citation>
    <scope>NUCLEOTIDE SEQUENCE [LARGE SCALE GENOMIC DNA]</scope>
    <source>
        <strain evidence="12 13">NRRL Y-17943</strain>
    </source>
</reference>
<dbReference type="STRING" id="4999.A0A1Y1UGC8"/>
<feature type="compositionally biased region" description="Low complexity" evidence="11">
    <location>
        <begin position="552"/>
        <end position="566"/>
    </location>
</feature>
<dbReference type="FunFam" id="3.30.590.50:FF:000002">
    <property type="entry name" value="Glutamate--cysteine ligase catalytic subunit"/>
    <property type="match status" value="1"/>
</dbReference>
<dbReference type="GO" id="GO:0005524">
    <property type="term" value="F:ATP binding"/>
    <property type="evidence" value="ECO:0007669"/>
    <property type="project" value="UniProtKB-UniRule"/>
</dbReference>
<evidence type="ECO:0000256" key="9">
    <source>
        <dbReference type="ARBA" id="ARBA00032122"/>
    </source>
</evidence>
<comment type="catalytic activity">
    <reaction evidence="10">
        <text>L-cysteine + L-glutamate + ATP = gamma-L-glutamyl-L-cysteine + ADP + phosphate + H(+)</text>
        <dbReference type="Rhea" id="RHEA:13285"/>
        <dbReference type="ChEBI" id="CHEBI:15378"/>
        <dbReference type="ChEBI" id="CHEBI:29985"/>
        <dbReference type="ChEBI" id="CHEBI:30616"/>
        <dbReference type="ChEBI" id="CHEBI:35235"/>
        <dbReference type="ChEBI" id="CHEBI:43474"/>
        <dbReference type="ChEBI" id="CHEBI:58173"/>
        <dbReference type="ChEBI" id="CHEBI:456216"/>
        <dbReference type="EC" id="6.3.2.2"/>
    </reaction>
</comment>
<dbReference type="EC" id="6.3.2.2" evidence="3 10"/>
<evidence type="ECO:0000256" key="7">
    <source>
        <dbReference type="ARBA" id="ARBA00022840"/>
    </source>
</evidence>
<evidence type="ECO:0000256" key="11">
    <source>
        <dbReference type="SAM" id="MobiDB-lite"/>
    </source>
</evidence>
<feature type="compositionally biased region" description="Polar residues" evidence="11">
    <location>
        <begin position="577"/>
        <end position="602"/>
    </location>
</feature>
<feature type="compositionally biased region" description="Basic and acidic residues" evidence="11">
    <location>
        <begin position="510"/>
        <end position="521"/>
    </location>
</feature>
<comment type="pathway">
    <text evidence="1 10">Sulfur metabolism; glutathione biosynthesis; glutathione from L-cysteine and L-glutamate: step 1/2.</text>
</comment>
<dbReference type="Proteomes" id="UP000193218">
    <property type="component" value="Unassembled WGS sequence"/>
</dbReference>
<dbReference type="GeneID" id="33554553"/>
<keyword evidence="7 10" id="KW-0067">ATP-binding</keyword>
<dbReference type="RefSeq" id="XP_021871141.1">
    <property type="nucleotide sequence ID" value="XM_022012745.1"/>
</dbReference>
<evidence type="ECO:0000256" key="6">
    <source>
        <dbReference type="ARBA" id="ARBA00022741"/>
    </source>
</evidence>
<evidence type="ECO:0000256" key="4">
    <source>
        <dbReference type="ARBA" id="ARBA00022598"/>
    </source>
</evidence>
<dbReference type="Pfam" id="PF03074">
    <property type="entry name" value="GCS"/>
    <property type="match status" value="2"/>
</dbReference>
<evidence type="ECO:0000256" key="10">
    <source>
        <dbReference type="RuleBase" id="RU367135"/>
    </source>
</evidence>
<dbReference type="FunFam" id="3.30.590.50:FF:000001">
    <property type="entry name" value="Glutamate-cysteine ligase Gcs1"/>
    <property type="match status" value="1"/>
</dbReference>
<dbReference type="EMBL" id="NBSH01000006">
    <property type="protein sequence ID" value="ORX37103.1"/>
    <property type="molecule type" value="Genomic_DNA"/>
</dbReference>
<dbReference type="SUPFAM" id="SSF55931">
    <property type="entry name" value="Glutamine synthetase/guanido kinase"/>
    <property type="match status" value="1"/>
</dbReference>
<dbReference type="Gene3D" id="1.10.8.960">
    <property type="match status" value="1"/>
</dbReference>
<evidence type="ECO:0000256" key="5">
    <source>
        <dbReference type="ARBA" id="ARBA00022684"/>
    </source>
</evidence>
<dbReference type="Gene3D" id="3.30.590.50">
    <property type="match status" value="2"/>
</dbReference>
<dbReference type="GO" id="GO:0017109">
    <property type="term" value="C:glutamate-cysteine ligase complex"/>
    <property type="evidence" value="ECO:0007669"/>
    <property type="project" value="TreeGrafter"/>
</dbReference>